<dbReference type="Proteomes" id="UP000199474">
    <property type="component" value="Unassembled WGS sequence"/>
</dbReference>
<keyword evidence="1" id="KW-0472">Membrane</keyword>
<proteinExistence type="predicted"/>
<dbReference type="InterPro" id="IPR024490">
    <property type="entry name" value="DUF2759"/>
</dbReference>
<reference evidence="3" key="1">
    <citation type="submission" date="2016-10" db="EMBL/GenBank/DDBJ databases">
        <authorList>
            <person name="Varghese N."/>
            <person name="Submissions S."/>
        </authorList>
    </citation>
    <scope>NUCLEOTIDE SEQUENCE [LARGE SCALE GENOMIC DNA]</scope>
    <source>
        <strain evidence="3">DSM 22530</strain>
    </source>
</reference>
<dbReference type="AlphaFoldDB" id="A0A1I1T5W0"/>
<name>A0A1I1T5W0_9BACI</name>
<keyword evidence="3" id="KW-1185">Reference proteome</keyword>
<evidence type="ECO:0008006" key="4">
    <source>
        <dbReference type="Google" id="ProtNLM"/>
    </source>
</evidence>
<dbReference type="EMBL" id="FOMR01000002">
    <property type="protein sequence ID" value="SFD54027.1"/>
    <property type="molecule type" value="Genomic_DNA"/>
</dbReference>
<evidence type="ECO:0000313" key="2">
    <source>
        <dbReference type="EMBL" id="SFD54027.1"/>
    </source>
</evidence>
<protein>
    <recommendedName>
        <fullName evidence="4">DUF2759 domain-containing protein</fullName>
    </recommendedName>
</protein>
<dbReference type="RefSeq" id="WP_090081014.1">
    <property type="nucleotide sequence ID" value="NZ_FOMR01000002.1"/>
</dbReference>
<dbReference type="OrthoDB" id="2721920at2"/>
<feature type="transmembrane region" description="Helical" evidence="1">
    <location>
        <begin position="27"/>
        <end position="49"/>
    </location>
</feature>
<keyword evidence="1" id="KW-0812">Transmembrane</keyword>
<sequence>MVLALIFLLVTLLAIVSVIRQLKIKNLFALGFSAVSVLVFGFFSIATIITELGNM</sequence>
<organism evidence="2 3">
    <name type="scientific">Lentibacillus persicus</name>
    <dbReference type="NCBI Taxonomy" id="640948"/>
    <lineage>
        <taxon>Bacteria</taxon>
        <taxon>Bacillati</taxon>
        <taxon>Bacillota</taxon>
        <taxon>Bacilli</taxon>
        <taxon>Bacillales</taxon>
        <taxon>Bacillaceae</taxon>
        <taxon>Lentibacillus</taxon>
    </lineage>
</organism>
<gene>
    <name evidence="2" type="ORF">SAMN05216238_102129</name>
</gene>
<evidence type="ECO:0000313" key="3">
    <source>
        <dbReference type="Proteomes" id="UP000199474"/>
    </source>
</evidence>
<dbReference type="Pfam" id="PF10958">
    <property type="entry name" value="DUF2759"/>
    <property type="match status" value="1"/>
</dbReference>
<evidence type="ECO:0000256" key="1">
    <source>
        <dbReference type="SAM" id="Phobius"/>
    </source>
</evidence>
<keyword evidence="1" id="KW-1133">Transmembrane helix</keyword>
<accession>A0A1I1T5W0</accession>